<keyword evidence="3" id="KW-0539">Nucleus</keyword>
<feature type="compositionally biased region" description="Acidic residues" evidence="4">
    <location>
        <begin position="1387"/>
        <end position="1403"/>
    </location>
</feature>
<evidence type="ECO:0000259" key="5">
    <source>
        <dbReference type="Pfam" id="PF11715"/>
    </source>
</evidence>
<evidence type="ECO:0008006" key="10">
    <source>
        <dbReference type="Google" id="ProtNLM"/>
    </source>
</evidence>
<dbReference type="InterPro" id="IPR056536">
    <property type="entry name" value="TPR_NUP160_C"/>
</dbReference>
<proteinExistence type="predicted"/>
<feature type="region of interest" description="Disordered" evidence="4">
    <location>
        <begin position="1375"/>
        <end position="1431"/>
    </location>
</feature>
<dbReference type="Pfam" id="PF23354">
    <property type="entry name" value="TPR_NUP160_120_M"/>
    <property type="match status" value="1"/>
</dbReference>
<evidence type="ECO:0000256" key="2">
    <source>
        <dbReference type="ARBA" id="ARBA00022448"/>
    </source>
</evidence>
<dbReference type="InterPro" id="IPR056535">
    <property type="entry name" value="TPR_NUP160_M"/>
</dbReference>
<evidence type="ECO:0000256" key="1">
    <source>
        <dbReference type="ARBA" id="ARBA00004123"/>
    </source>
</evidence>
<evidence type="ECO:0000259" key="6">
    <source>
        <dbReference type="Pfam" id="PF23347"/>
    </source>
</evidence>
<keyword evidence="2" id="KW-0813">Transport</keyword>
<dbReference type="PANTHER" id="PTHR21286:SF0">
    <property type="entry name" value="NUCLEAR PORE COMPLEX PROTEIN NUP160"/>
    <property type="match status" value="1"/>
</dbReference>
<feature type="domain" description="NUP160 C-terminal TPR" evidence="6">
    <location>
        <begin position="1437"/>
        <end position="1553"/>
    </location>
</feature>
<dbReference type="GO" id="GO:0017056">
    <property type="term" value="F:structural constituent of nuclear pore"/>
    <property type="evidence" value="ECO:0007669"/>
    <property type="project" value="TreeGrafter"/>
</dbReference>
<dbReference type="Pfam" id="PF23347">
    <property type="entry name" value="TPR_Nup160_C"/>
    <property type="match status" value="1"/>
</dbReference>
<evidence type="ECO:0000313" key="9">
    <source>
        <dbReference type="Proteomes" id="UP000807716"/>
    </source>
</evidence>
<comment type="subcellular location">
    <subcellularLocation>
        <location evidence="1">Nucleus</location>
    </subcellularLocation>
</comment>
<keyword evidence="9" id="KW-1185">Reference proteome</keyword>
<evidence type="ECO:0000259" key="7">
    <source>
        <dbReference type="Pfam" id="PF23354"/>
    </source>
</evidence>
<sequence length="1632" mass="179862">MAHNAPVFWYKEVPVQAEAFLGSQGHVVHNVSVVDHSHRPSATCQGSDGGIYTTQDQELPLSFVWRTKANATCLELIPVSCTDPQPARSVAFQFPSPIAPGVHFVPAESNKRGVCCFLITTDAVAYRINLHDIDALFHHPSNDNTRTTGARSFTVRSAPISAKQHTLVAQFRYIEEGTVALRCTDGTLSLLRSQIFLADTSAADRTCEIQDLHDSTFSLNQINQPGGFKSMFNKFQSSIVSTIVSSTTSQSGFATTGSYVLAMGAHSVGNLSYLFTLSQDRHVRVWSPQGKLCQAFHIPPSPDASGIVQETINPAQKAFIGTLYNPNMPWALRLFVYIPTSHGIQLYVYTTRLDLQDGIHFTQTSQSSVTSEALVGSDSGQFNLVSMSIQPGAQQDSYTIWGLWARDRKVFARYLHVTDPMVEASAYGEFAERNQLLVTGRWWNVAMDRELNSLLRTIAFLEDDPTRDVTSQFVEFVFKAGRFSNKTIVDSLIAMRPYYRTLLETAAAGQVQLCAVAISAMSGPEDGSLYADDAEGRQEQVKAWRKFISACAQRELEGATPAGLAVHAMGYLVIIKEESLSFLRVCDESEIVYHTFMDKQFEVSHFLGVTPSQLKTSYPHLASLGLRQNVSKVMKATEMLFSKLSPALLKTLENRMRGSLLLQTISPRQFADEIFEGLTSSSELGKEDVMRAMHVVDSCEDMNTVLSYLLDQLTYSPNNPPNPQEGLFFLPHEALVAESAQQLAAERFTMAQKLLVLMSIVYWASAGGSQDVKLVADVLQVAQSLLLLKWLASKTISSDSSSGHGDIASAETAIEQQMAGVRVRDSSSSSSSSLDQQYAVATRQSLLLALVKPQRVHDGRSLTSHHQHHQHPLQHQLLAASVVVVEQPFYLSITRAVSRLLDQLRIVSRERTESTTTHLVGLAQRLSALGEVGLLSEFLDLVPLTSTLAYYRGKVLLRQQRPEEALKQFLPLLACFGNDVSSVEQQLDIIRMEYQQHGHVKRLAPASKMGGAASEEAARPLDYYMHLIALFQQADAHAQAVTVARAALDSLAAGKETATGDQEHVKRTLLGHIFDSSLAVRGYHAACKAMLELSSVTAMRQSLEVLISTAVKNNDASQLCSLQFENMSDLFERRMATLARESPLLGKTNLYEVLFSHYIYKGDFRNAASIMCELASRLNITLTSGSATLLKIAPLLSEMGKAYLAAINAMYMLEETSRWVAIPATREPRLDKEGDEDVIKRRKLGFGLPSSSSSYASNAPSTRLQILKLKDLQKEYALAIAKLRLLHESPPELSTTMTTTTTNTDSLGIATLSAQAAVYMLLKLGDHESATTLSLMFELDLSPVLNFLVDHYLYLLSHEQSEMLDWDIRDIDAKKKKQANNGGNSGDEAEDGKDGDEDDDAMQDIDGAVVRRRSKGQQGGSNGRDDGSVAVHGPTLSVKALHTLREYLEKHDSAAGSNFKYRAKVIERILRQNRSFSLPPWLTQHYLKHTPEDLIRLYLRYGTIVQAASFASTVIRATIKPDELVAKHPLSRWLPYSILDEILQGLRDETARLEEKVSKEGGNAGQNSNAVAAGHGLLAFGASMGGSSANVGATTTTTPERRLQDLRDSLRQLESSIDAYFENVERESVFSA</sequence>
<evidence type="ECO:0000256" key="4">
    <source>
        <dbReference type="SAM" id="MobiDB-lite"/>
    </source>
</evidence>
<comment type="caution">
    <text evidence="8">The sequence shown here is derived from an EMBL/GenBank/DDBJ whole genome shotgun (WGS) entry which is preliminary data.</text>
</comment>
<dbReference type="InterPro" id="IPR059141">
    <property type="entry name" value="Beta-prop_Nup120_160"/>
</dbReference>
<accession>A0A9P6Q3D1</accession>
<name>A0A9P6Q3D1_9FUNG</name>
<evidence type="ECO:0000313" key="8">
    <source>
        <dbReference type="EMBL" id="KAG0258090.1"/>
    </source>
</evidence>
<dbReference type="EMBL" id="JAAAJB010000337">
    <property type="protein sequence ID" value="KAG0258090.1"/>
    <property type="molecule type" value="Genomic_DNA"/>
</dbReference>
<dbReference type="PANTHER" id="PTHR21286">
    <property type="entry name" value="NUCLEAR PORE COMPLEX PROTEIN NUP160"/>
    <property type="match status" value="1"/>
</dbReference>
<protein>
    <recommendedName>
        <fullName evidence="10">Nucleoporin Nup120/160-domain-containing protein</fullName>
    </recommendedName>
</protein>
<dbReference type="Proteomes" id="UP000807716">
    <property type="component" value="Unassembled WGS sequence"/>
</dbReference>
<organism evidence="8 9">
    <name type="scientific">Actinomortierella ambigua</name>
    <dbReference type="NCBI Taxonomy" id="1343610"/>
    <lineage>
        <taxon>Eukaryota</taxon>
        <taxon>Fungi</taxon>
        <taxon>Fungi incertae sedis</taxon>
        <taxon>Mucoromycota</taxon>
        <taxon>Mortierellomycotina</taxon>
        <taxon>Mortierellomycetes</taxon>
        <taxon>Mortierellales</taxon>
        <taxon>Mortierellaceae</taxon>
        <taxon>Actinomortierella</taxon>
    </lineage>
</organism>
<feature type="domain" description="Nucleoporin Nup120/160 beta-propeller" evidence="5">
    <location>
        <begin position="62"/>
        <end position="590"/>
    </location>
</feature>
<dbReference type="OrthoDB" id="67716at2759"/>
<gene>
    <name evidence="8" type="ORF">DFQ27_004802</name>
</gene>
<dbReference type="Pfam" id="PF11715">
    <property type="entry name" value="Beta-prop_Nup120_160"/>
    <property type="match status" value="1"/>
</dbReference>
<dbReference type="InterPro" id="IPR021717">
    <property type="entry name" value="Nucleoporin_Nup160"/>
</dbReference>
<reference evidence="8" key="1">
    <citation type="journal article" date="2020" name="Fungal Divers.">
        <title>Resolving the Mortierellaceae phylogeny through synthesis of multi-gene phylogenetics and phylogenomics.</title>
        <authorList>
            <person name="Vandepol N."/>
            <person name="Liber J."/>
            <person name="Desiro A."/>
            <person name="Na H."/>
            <person name="Kennedy M."/>
            <person name="Barry K."/>
            <person name="Grigoriev I.V."/>
            <person name="Miller A.N."/>
            <person name="O'Donnell K."/>
            <person name="Stajich J.E."/>
            <person name="Bonito G."/>
        </authorList>
    </citation>
    <scope>NUCLEOTIDE SEQUENCE</scope>
    <source>
        <strain evidence="8">BC1065</strain>
    </source>
</reference>
<evidence type="ECO:0000256" key="3">
    <source>
        <dbReference type="ARBA" id="ARBA00023242"/>
    </source>
</evidence>
<dbReference type="GO" id="GO:0005643">
    <property type="term" value="C:nuclear pore"/>
    <property type="evidence" value="ECO:0007669"/>
    <property type="project" value="UniProtKB-ARBA"/>
</dbReference>
<feature type="domain" description="NUP160 middle TPR" evidence="7">
    <location>
        <begin position="1012"/>
        <end position="1211"/>
    </location>
</feature>